<dbReference type="GO" id="GO:0016020">
    <property type="term" value="C:membrane"/>
    <property type="evidence" value="ECO:0007669"/>
    <property type="project" value="UniProtKB-SubCell"/>
</dbReference>
<keyword evidence="8" id="KW-1185">Reference proteome</keyword>
<proteinExistence type="inferred from homology"/>
<dbReference type="GO" id="GO:0046716">
    <property type="term" value="P:muscle cell cellular homeostasis"/>
    <property type="evidence" value="ECO:0007669"/>
    <property type="project" value="TreeGrafter"/>
</dbReference>
<dbReference type="OrthoDB" id="271628at2759"/>
<dbReference type="STRING" id="333673.A0A3M0K3N6"/>
<comment type="subcellular location">
    <subcellularLocation>
        <location evidence="2">Cytoplasm</location>
    </subcellularLocation>
    <subcellularLocation>
        <location evidence="1">Membrane</location>
        <topology evidence="1">Peripheral membrane protein</topology>
    </subcellularLocation>
</comment>
<evidence type="ECO:0000313" key="7">
    <source>
        <dbReference type="EMBL" id="RMC07786.1"/>
    </source>
</evidence>
<dbReference type="GO" id="GO:1902902">
    <property type="term" value="P:negative regulation of autophagosome assembly"/>
    <property type="evidence" value="ECO:0007669"/>
    <property type="project" value="TreeGrafter"/>
</dbReference>
<dbReference type="PROSITE" id="PS51339">
    <property type="entry name" value="PPASE_MYOTUBULARIN"/>
    <property type="match status" value="1"/>
</dbReference>
<dbReference type="PANTHER" id="PTHR10807">
    <property type="entry name" value="MYOTUBULARIN-RELATED"/>
    <property type="match status" value="1"/>
</dbReference>
<evidence type="ECO:0000256" key="2">
    <source>
        <dbReference type="ARBA" id="ARBA00004496"/>
    </source>
</evidence>
<evidence type="ECO:0000256" key="3">
    <source>
        <dbReference type="ARBA" id="ARBA00007471"/>
    </source>
</evidence>
<dbReference type="InterPro" id="IPR029021">
    <property type="entry name" value="Prot-tyrosine_phosphatase-like"/>
</dbReference>
<dbReference type="GO" id="GO:0052629">
    <property type="term" value="F:phosphatidylinositol-3,5-bisphosphate 3-phosphatase activity"/>
    <property type="evidence" value="ECO:0007669"/>
    <property type="project" value="TreeGrafter"/>
</dbReference>
<evidence type="ECO:0000256" key="4">
    <source>
        <dbReference type="ARBA" id="ARBA00022490"/>
    </source>
</evidence>
<dbReference type="Proteomes" id="UP000269221">
    <property type="component" value="Unassembled WGS sequence"/>
</dbReference>
<dbReference type="SUPFAM" id="SSF52799">
    <property type="entry name" value="(Phosphotyrosine protein) phosphatases II"/>
    <property type="match status" value="1"/>
</dbReference>
<sequence>MRCGQPLVAMGGKRNREEERYLDIIREANKQISKLTICDARPNVNAVANKLVLTGAIQVPDEVSSGRSSAPVHRGAGWDRTAQLTSLAVLVLDSYYRTVEGFEVLVQKGVDKLWMQVRIAYSEGQSFLECSVEVEESPSLEGFKTWDVFLGDVA</sequence>
<gene>
    <name evidence="7" type="ORF">DUI87_15255</name>
</gene>
<comment type="caution">
    <text evidence="7">The sequence shown here is derived from an EMBL/GenBank/DDBJ whole genome shotgun (WGS) entry which is preliminary data.</text>
</comment>
<evidence type="ECO:0000259" key="6">
    <source>
        <dbReference type="PROSITE" id="PS51339"/>
    </source>
</evidence>
<dbReference type="InterPro" id="IPR010569">
    <property type="entry name" value="Myotubularin-like_Pase_dom"/>
</dbReference>
<organism evidence="7 8">
    <name type="scientific">Hirundo rustica rustica</name>
    <dbReference type="NCBI Taxonomy" id="333673"/>
    <lineage>
        <taxon>Eukaryota</taxon>
        <taxon>Metazoa</taxon>
        <taxon>Chordata</taxon>
        <taxon>Craniata</taxon>
        <taxon>Vertebrata</taxon>
        <taxon>Euteleostomi</taxon>
        <taxon>Archelosauria</taxon>
        <taxon>Archosauria</taxon>
        <taxon>Dinosauria</taxon>
        <taxon>Saurischia</taxon>
        <taxon>Theropoda</taxon>
        <taxon>Coelurosauria</taxon>
        <taxon>Aves</taxon>
        <taxon>Neognathae</taxon>
        <taxon>Neoaves</taxon>
        <taxon>Telluraves</taxon>
        <taxon>Australaves</taxon>
        <taxon>Passeriformes</taxon>
        <taxon>Sylvioidea</taxon>
        <taxon>Hirundinidae</taxon>
        <taxon>Hirundo</taxon>
    </lineage>
</organism>
<dbReference type="AlphaFoldDB" id="A0A3M0K3N6"/>
<evidence type="ECO:0000256" key="1">
    <source>
        <dbReference type="ARBA" id="ARBA00004170"/>
    </source>
</evidence>
<feature type="domain" description="Myotubularin phosphatase" evidence="6">
    <location>
        <begin position="1"/>
        <end position="108"/>
    </location>
</feature>
<evidence type="ECO:0000313" key="8">
    <source>
        <dbReference type="Proteomes" id="UP000269221"/>
    </source>
</evidence>
<evidence type="ECO:0000256" key="5">
    <source>
        <dbReference type="ARBA" id="ARBA00023136"/>
    </source>
</evidence>
<protein>
    <recommendedName>
        <fullName evidence="6">Myotubularin phosphatase domain-containing protein</fullName>
    </recommendedName>
</protein>
<comment type="similarity">
    <text evidence="3">Belongs to the protein-tyrosine phosphatase family. Non-receptor class myotubularin subfamily.</text>
</comment>
<reference evidence="7 8" key="1">
    <citation type="submission" date="2018-07" db="EMBL/GenBank/DDBJ databases">
        <title>A high quality draft genome assembly of the barn swallow (H. rustica rustica).</title>
        <authorList>
            <person name="Formenti G."/>
            <person name="Chiara M."/>
            <person name="Poveda L."/>
            <person name="Francoijs K.-J."/>
            <person name="Bonisoli-Alquati A."/>
            <person name="Canova L."/>
            <person name="Gianfranceschi L."/>
            <person name="Horner D.S."/>
            <person name="Saino N."/>
        </authorList>
    </citation>
    <scope>NUCLEOTIDE SEQUENCE [LARGE SCALE GENOMIC DNA]</scope>
    <source>
        <strain evidence="7">Chelidonia</strain>
        <tissue evidence="7">Blood</tissue>
    </source>
</reference>
<keyword evidence="5" id="KW-0472">Membrane</keyword>
<dbReference type="InterPro" id="IPR030564">
    <property type="entry name" value="Myotubularin"/>
</dbReference>
<dbReference type="EMBL" id="QRBI01000119">
    <property type="protein sequence ID" value="RMC07786.1"/>
    <property type="molecule type" value="Genomic_DNA"/>
</dbReference>
<dbReference type="PANTHER" id="PTHR10807:SF69">
    <property type="entry name" value="MYOTUBULARIN"/>
    <property type="match status" value="1"/>
</dbReference>
<dbReference type="GO" id="GO:0048311">
    <property type="term" value="P:mitochondrion distribution"/>
    <property type="evidence" value="ECO:0007669"/>
    <property type="project" value="TreeGrafter"/>
</dbReference>
<dbReference type="GO" id="GO:0005737">
    <property type="term" value="C:cytoplasm"/>
    <property type="evidence" value="ECO:0007669"/>
    <property type="project" value="UniProtKB-SubCell"/>
</dbReference>
<accession>A0A3M0K3N6</accession>
<dbReference type="GO" id="GO:0004438">
    <property type="term" value="F:phosphatidylinositol-3-phosphate phosphatase activity"/>
    <property type="evidence" value="ECO:0007669"/>
    <property type="project" value="TreeGrafter"/>
</dbReference>
<dbReference type="GO" id="GO:0046856">
    <property type="term" value="P:phosphatidylinositol dephosphorylation"/>
    <property type="evidence" value="ECO:0007669"/>
    <property type="project" value="TreeGrafter"/>
</dbReference>
<name>A0A3M0K3N6_HIRRU</name>
<dbReference type="Pfam" id="PF06602">
    <property type="entry name" value="Myotub-related"/>
    <property type="match status" value="1"/>
</dbReference>
<keyword evidence="4" id="KW-0963">Cytoplasm</keyword>